<dbReference type="AlphaFoldDB" id="A0A9W9LF33"/>
<gene>
    <name evidence="1" type="ORF">N7492_010085</name>
</gene>
<organism evidence="1 2">
    <name type="scientific">Penicillium capsulatum</name>
    <dbReference type="NCBI Taxonomy" id="69766"/>
    <lineage>
        <taxon>Eukaryota</taxon>
        <taxon>Fungi</taxon>
        <taxon>Dikarya</taxon>
        <taxon>Ascomycota</taxon>
        <taxon>Pezizomycotina</taxon>
        <taxon>Eurotiomycetes</taxon>
        <taxon>Eurotiomycetidae</taxon>
        <taxon>Eurotiales</taxon>
        <taxon>Aspergillaceae</taxon>
        <taxon>Penicillium</taxon>
    </lineage>
</organism>
<proteinExistence type="predicted"/>
<sequence length="134" mass="15052">MFYPGTGPTLTKTTMLRDVDPGFKGNPHMSWNVKPVWSVSGYDDSKGKECKGTRVEQATKIDECYSLGKIKCFKFDNARGYKIQWYSGANCENDSVHRAYPGSDPTLMTKAMLDDPPPELRDNGHISWNIKPVS</sequence>
<evidence type="ECO:0000313" key="1">
    <source>
        <dbReference type="EMBL" id="KAJ5151790.1"/>
    </source>
</evidence>
<reference evidence="1" key="1">
    <citation type="submission" date="2022-11" db="EMBL/GenBank/DDBJ databases">
        <authorList>
            <person name="Petersen C."/>
        </authorList>
    </citation>
    <scope>NUCLEOTIDE SEQUENCE</scope>
    <source>
        <strain evidence="1">IBT 21917</strain>
    </source>
</reference>
<dbReference type="EMBL" id="JAPQKO010000008">
    <property type="protein sequence ID" value="KAJ5151790.1"/>
    <property type="molecule type" value="Genomic_DNA"/>
</dbReference>
<accession>A0A9W9LF33</accession>
<reference evidence="1" key="2">
    <citation type="journal article" date="2023" name="IMA Fungus">
        <title>Comparative genomic study of the Penicillium genus elucidates a diverse pangenome and 15 lateral gene transfer events.</title>
        <authorList>
            <person name="Petersen C."/>
            <person name="Sorensen T."/>
            <person name="Nielsen M.R."/>
            <person name="Sondergaard T.E."/>
            <person name="Sorensen J.L."/>
            <person name="Fitzpatrick D.A."/>
            <person name="Frisvad J.C."/>
            <person name="Nielsen K.L."/>
        </authorList>
    </citation>
    <scope>NUCLEOTIDE SEQUENCE</scope>
    <source>
        <strain evidence="1">IBT 21917</strain>
    </source>
</reference>
<protein>
    <submittedName>
        <fullName evidence="1">Uncharacterized protein</fullName>
    </submittedName>
</protein>
<comment type="caution">
    <text evidence="1">The sequence shown here is derived from an EMBL/GenBank/DDBJ whole genome shotgun (WGS) entry which is preliminary data.</text>
</comment>
<evidence type="ECO:0000313" key="2">
    <source>
        <dbReference type="Proteomes" id="UP001146351"/>
    </source>
</evidence>
<dbReference type="Proteomes" id="UP001146351">
    <property type="component" value="Unassembled WGS sequence"/>
</dbReference>
<keyword evidence="2" id="KW-1185">Reference proteome</keyword>
<name>A0A9W9LF33_9EURO</name>